<dbReference type="Proteomes" id="UP000663827">
    <property type="component" value="Unassembled WGS sequence"/>
</dbReference>
<feature type="domain" description="C3H1-type" evidence="6">
    <location>
        <begin position="84"/>
        <end position="111"/>
    </location>
</feature>
<dbReference type="Gene3D" id="4.10.1000.10">
    <property type="entry name" value="Zinc finger, CCCH-type"/>
    <property type="match status" value="1"/>
</dbReference>
<evidence type="ECO:0000256" key="3">
    <source>
        <dbReference type="ARBA" id="ARBA00022833"/>
    </source>
</evidence>
<comment type="caution">
    <text evidence="7">The sequence shown here is derived from an EMBL/GenBank/DDBJ whole genome shotgun (WGS) entry which is preliminary data.</text>
</comment>
<dbReference type="InterPro" id="IPR041367">
    <property type="entry name" value="Znf-CCCH_4"/>
</dbReference>
<feature type="compositionally biased region" description="Low complexity" evidence="5">
    <location>
        <begin position="23"/>
        <end position="36"/>
    </location>
</feature>
<dbReference type="InterPro" id="IPR036855">
    <property type="entry name" value="Znf_CCCH_sf"/>
</dbReference>
<evidence type="ECO:0000256" key="1">
    <source>
        <dbReference type="ARBA" id="ARBA00022723"/>
    </source>
</evidence>
<dbReference type="SMART" id="SM00356">
    <property type="entry name" value="ZnF_C3H1"/>
    <property type="match status" value="1"/>
</dbReference>
<sequence>MTTIQGLIMNDSGFLERVAHSRSTSPPSFPGKSPKFQWDDEPDVTMNLDTARSSNFSTRASRPRISNKRSRPYQDTASRPNSHQRSAPPCRYFQAGNCTNGDACRYKHVTRSTSPESDLDRQLRAFIKGADTESPELTNDDTLSSSALPKSAKVTYNPDDFPDDEDLYEIVADPSSAISEVRFNTRSNPSELRTYFVIQRQPVIEYEGKNVGILSGGVLLGVPTGSSSAIARDQAEDSLEVATESDMTNSSSPSPVSNHSGHEQWKGPVRFDDTTAVEADGLVWPDEDVDDTPMEEVDLGFNAYSLTSNPDFPSPPPIIRRIIRQVDGHNRRHSLS</sequence>
<feature type="compositionally biased region" description="Polar residues" evidence="5">
    <location>
        <begin position="47"/>
        <end position="60"/>
    </location>
</feature>
<reference evidence="7" key="1">
    <citation type="submission" date="2021-01" db="EMBL/GenBank/DDBJ databases">
        <authorList>
            <person name="Kaushik A."/>
        </authorList>
    </citation>
    <scope>NUCLEOTIDE SEQUENCE</scope>
    <source>
        <strain evidence="7">AG5</strain>
    </source>
</reference>
<keyword evidence="3 4" id="KW-0862">Zinc</keyword>
<proteinExistence type="predicted"/>
<evidence type="ECO:0000313" key="7">
    <source>
        <dbReference type="EMBL" id="CAE7162913.1"/>
    </source>
</evidence>
<feature type="region of interest" description="Disordered" evidence="5">
    <location>
        <begin position="18"/>
        <end position="90"/>
    </location>
</feature>
<dbReference type="GO" id="GO:0008270">
    <property type="term" value="F:zinc ion binding"/>
    <property type="evidence" value="ECO:0007669"/>
    <property type="project" value="UniProtKB-KW"/>
</dbReference>
<gene>
    <name evidence="7" type="ORF">RDB_LOCUS101577</name>
</gene>
<feature type="compositionally biased region" description="Basic residues" evidence="5">
    <location>
        <begin position="61"/>
        <end position="71"/>
    </location>
</feature>
<accession>A0A8H3E4D7</accession>
<evidence type="ECO:0000256" key="2">
    <source>
        <dbReference type="ARBA" id="ARBA00022771"/>
    </source>
</evidence>
<keyword evidence="2 4" id="KW-0863">Zinc-finger</keyword>
<evidence type="ECO:0000256" key="5">
    <source>
        <dbReference type="SAM" id="MobiDB-lite"/>
    </source>
</evidence>
<protein>
    <recommendedName>
        <fullName evidence="6">C3H1-type domain-containing protein</fullName>
    </recommendedName>
</protein>
<dbReference type="InterPro" id="IPR000571">
    <property type="entry name" value="Znf_CCCH"/>
</dbReference>
<organism evidence="7 8">
    <name type="scientific">Rhizoctonia solani</name>
    <dbReference type="NCBI Taxonomy" id="456999"/>
    <lineage>
        <taxon>Eukaryota</taxon>
        <taxon>Fungi</taxon>
        <taxon>Dikarya</taxon>
        <taxon>Basidiomycota</taxon>
        <taxon>Agaricomycotina</taxon>
        <taxon>Agaricomycetes</taxon>
        <taxon>Cantharellales</taxon>
        <taxon>Ceratobasidiaceae</taxon>
        <taxon>Rhizoctonia</taxon>
    </lineage>
</organism>
<dbReference type="AlphaFoldDB" id="A0A8H3E4D7"/>
<name>A0A8H3E4D7_9AGAM</name>
<feature type="region of interest" description="Disordered" evidence="5">
    <location>
        <begin position="230"/>
        <end position="268"/>
    </location>
</feature>
<keyword evidence="1 4" id="KW-0479">Metal-binding</keyword>
<evidence type="ECO:0000313" key="8">
    <source>
        <dbReference type="Proteomes" id="UP000663827"/>
    </source>
</evidence>
<feature type="compositionally biased region" description="Low complexity" evidence="5">
    <location>
        <begin position="249"/>
        <end position="259"/>
    </location>
</feature>
<evidence type="ECO:0000256" key="4">
    <source>
        <dbReference type="PROSITE-ProRule" id="PRU00723"/>
    </source>
</evidence>
<dbReference type="EMBL" id="CAJNJQ010002155">
    <property type="protein sequence ID" value="CAE7162913.1"/>
    <property type="molecule type" value="Genomic_DNA"/>
</dbReference>
<feature type="compositionally biased region" description="Polar residues" evidence="5">
    <location>
        <begin position="73"/>
        <end position="85"/>
    </location>
</feature>
<dbReference type="SUPFAM" id="SSF90229">
    <property type="entry name" value="CCCH zinc finger"/>
    <property type="match status" value="1"/>
</dbReference>
<dbReference type="Pfam" id="PF18044">
    <property type="entry name" value="zf-CCCH_4"/>
    <property type="match status" value="1"/>
</dbReference>
<evidence type="ECO:0000259" key="6">
    <source>
        <dbReference type="PROSITE" id="PS50103"/>
    </source>
</evidence>
<feature type="zinc finger region" description="C3H1-type" evidence="4">
    <location>
        <begin position="84"/>
        <end position="111"/>
    </location>
</feature>
<dbReference type="PROSITE" id="PS50103">
    <property type="entry name" value="ZF_C3H1"/>
    <property type="match status" value="1"/>
</dbReference>